<sequence>MGSLISSGPALLWPCGCKSVLRIGRVHGRHTPNRNRVLDSVFICREFYRGIGRPFGHGDDLSAIQPSCCSVWCFSRI</sequence>
<keyword evidence="2" id="KW-1185">Reference proteome</keyword>
<comment type="caution">
    <text evidence="1">The sequence shown here is derived from an EMBL/GenBank/DDBJ whole genome shotgun (WGS) entry which is preliminary data.</text>
</comment>
<proteinExistence type="predicted"/>
<evidence type="ECO:0000313" key="1">
    <source>
        <dbReference type="EMBL" id="KAG8182859.1"/>
    </source>
</evidence>
<accession>A0AAV6UGG7</accession>
<dbReference type="EMBL" id="JAFNEN010000444">
    <property type="protein sequence ID" value="KAG8182859.1"/>
    <property type="molecule type" value="Genomic_DNA"/>
</dbReference>
<protein>
    <recommendedName>
        <fullName evidence="3">Secreted protein</fullName>
    </recommendedName>
</protein>
<reference evidence="1 2" key="1">
    <citation type="journal article" date="2022" name="Nat. Ecol. Evol.">
        <title>A masculinizing supergene underlies an exaggerated male reproductive morph in a spider.</title>
        <authorList>
            <person name="Hendrickx F."/>
            <person name="De Corte Z."/>
            <person name="Sonet G."/>
            <person name="Van Belleghem S.M."/>
            <person name="Kostlbacher S."/>
            <person name="Vangestel C."/>
        </authorList>
    </citation>
    <scope>NUCLEOTIDE SEQUENCE [LARGE SCALE GENOMIC DNA]</scope>
    <source>
        <strain evidence="1">W744_W776</strain>
    </source>
</reference>
<name>A0AAV6UGG7_9ARAC</name>
<dbReference type="AlphaFoldDB" id="A0AAV6UGG7"/>
<evidence type="ECO:0000313" key="2">
    <source>
        <dbReference type="Proteomes" id="UP000827092"/>
    </source>
</evidence>
<organism evidence="1 2">
    <name type="scientific">Oedothorax gibbosus</name>
    <dbReference type="NCBI Taxonomy" id="931172"/>
    <lineage>
        <taxon>Eukaryota</taxon>
        <taxon>Metazoa</taxon>
        <taxon>Ecdysozoa</taxon>
        <taxon>Arthropoda</taxon>
        <taxon>Chelicerata</taxon>
        <taxon>Arachnida</taxon>
        <taxon>Araneae</taxon>
        <taxon>Araneomorphae</taxon>
        <taxon>Entelegynae</taxon>
        <taxon>Araneoidea</taxon>
        <taxon>Linyphiidae</taxon>
        <taxon>Erigoninae</taxon>
        <taxon>Oedothorax</taxon>
    </lineage>
</organism>
<dbReference type="Proteomes" id="UP000827092">
    <property type="component" value="Unassembled WGS sequence"/>
</dbReference>
<evidence type="ECO:0008006" key="3">
    <source>
        <dbReference type="Google" id="ProtNLM"/>
    </source>
</evidence>
<gene>
    <name evidence="1" type="ORF">JTE90_002276</name>
</gene>